<dbReference type="AlphaFoldDB" id="A0A6G8B180"/>
<sequence length="178" mass="19943">MRFKKIKWIFALSVSILFFAWLMRTFHAPLGVMHTQINIAMAWLAFVTSIFGPIFGLMVGLLGHALQDYLLLDNAWWSWVIADGLFGLLLGLVTQRLQLIFSPLTWQKIIAFNVWQGLANIIAWIVIAPLGDILIYGSKAKLVFQQGLYAGIANFIVIAIGGTLLIMIANSLVKLLKR</sequence>
<gene>
    <name evidence="4" type="ORF">G7084_06565</name>
</gene>
<feature type="transmembrane region" description="Helical" evidence="3">
    <location>
        <begin position="6"/>
        <end position="27"/>
    </location>
</feature>
<dbReference type="Pfam" id="PF07155">
    <property type="entry name" value="ECF-ribofla_trS"/>
    <property type="match status" value="1"/>
</dbReference>
<dbReference type="PANTHER" id="PTHR37815">
    <property type="entry name" value="UPF0397 PROTEIN BC_2624-RELATED"/>
    <property type="match status" value="1"/>
</dbReference>
<accession>A0A6G8B180</accession>
<organism evidence="4 5">
    <name type="scientific">Weissella coleopterorum</name>
    <dbReference type="NCBI Taxonomy" id="2714949"/>
    <lineage>
        <taxon>Bacteria</taxon>
        <taxon>Bacillati</taxon>
        <taxon>Bacillota</taxon>
        <taxon>Bacilli</taxon>
        <taxon>Lactobacillales</taxon>
        <taxon>Lactobacillaceae</taxon>
        <taxon>Weissella</taxon>
    </lineage>
</organism>
<evidence type="ECO:0000313" key="4">
    <source>
        <dbReference type="EMBL" id="QIL50990.1"/>
    </source>
</evidence>
<name>A0A6G8B180_9LACO</name>
<keyword evidence="1 3" id="KW-0812">Transmembrane</keyword>
<feature type="transmembrane region" description="Helical" evidence="3">
    <location>
        <begin position="39"/>
        <end position="63"/>
    </location>
</feature>
<dbReference type="KEGG" id="wco:G7084_06565"/>
<protein>
    <submittedName>
        <fullName evidence="4">ECF-type riboflavin transporter substrate-binding protein</fullName>
    </submittedName>
</protein>
<evidence type="ECO:0000256" key="3">
    <source>
        <dbReference type="SAM" id="Phobius"/>
    </source>
</evidence>
<dbReference type="GO" id="GO:0016020">
    <property type="term" value="C:membrane"/>
    <property type="evidence" value="ECO:0007669"/>
    <property type="project" value="InterPro"/>
</dbReference>
<dbReference type="Proteomes" id="UP000500741">
    <property type="component" value="Chromosome"/>
</dbReference>
<keyword evidence="3" id="KW-0472">Membrane</keyword>
<feature type="transmembrane region" description="Helical" evidence="3">
    <location>
        <begin position="148"/>
        <end position="173"/>
    </location>
</feature>
<evidence type="ECO:0000256" key="1">
    <source>
        <dbReference type="ARBA" id="ARBA00022692"/>
    </source>
</evidence>
<feature type="transmembrane region" description="Helical" evidence="3">
    <location>
        <begin position="114"/>
        <end position="136"/>
    </location>
</feature>
<dbReference type="NCBIfam" id="NF010182">
    <property type="entry name" value="PRK13661.1"/>
    <property type="match status" value="1"/>
</dbReference>
<dbReference type="EMBL" id="CP049888">
    <property type="protein sequence ID" value="QIL50990.1"/>
    <property type="molecule type" value="Genomic_DNA"/>
</dbReference>
<keyword evidence="5" id="KW-1185">Reference proteome</keyword>
<evidence type="ECO:0000256" key="2">
    <source>
        <dbReference type="ARBA" id="ARBA00022989"/>
    </source>
</evidence>
<reference evidence="4 5" key="1">
    <citation type="submission" date="2020-03" db="EMBL/GenBank/DDBJ databases">
        <title>Weissella sp. nov., isolated from Cybister lewisianus.</title>
        <authorList>
            <person name="Hyun D.-W."/>
            <person name="Bae J.-W."/>
        </authorList>
    </citation>
    <scope>NUCLEOTIDE SEQUENCE [LARGE SCALE GENOMIC DNA]</scope>
    <source>
        <strain evidence="4 5">HDW19</strain>
    </source>
</reference>
<dbReference type="InterPro" id="IPR009825">
    <property type="entry name" value="ECF_substrate-spec-like"/>
</dbReference>
<dbReference type="Gene3D" id="1.10.1760.20">
    <property type="match status" value="1"/>
</dbReference>
<feature type="transmembrane region" description="Helical" evidence="3">
    <location>
        <begin position="75"/>
        <end position="93"/>
    </location>
</feature>
<dbReference type="RefSeq" id="WP_166011133.1">
    <property type="nucleotide sequence ID" value="NZ_CP049888.1"/>
</dbReference>
<evidence type="ECO:0000313" key="5">
    <source>
        <dbReference type="Proteomes" id="UP000500741"/>
    </source>
</evidence>
<dbReference type="PANTHER" id="PTHR37815:SF3">
    <property type="entry name" value="UPF0397 PROTEIN SPR0429"/>
    <property type="match status" value="1"/>
</dbReference>
<keyword evidence="2 3" id="KW-1133">Transmembrane helix</keyword>
<proteinExistence type="predicted"/>